<feature type="compositionally biased region" description="Polar residues" evidence="1">
    <location>
        <begin position="64"/>
        <end position="80"/>
    </location>
</feature>
<protein>
    <submittedName>
        <fullName evidence="2">6817bd35-a8ff-4f4a-acc4-d6edb4f260c8-CDS</fullName>
    </submittedName>
</protein>
<dbReference type="AlphaFoldDB" id="A0A8H2VQH7"/>
<evidence type="ECO:0000313" key="3">
    <source>
        <dbReference type="Proteomes" id="UP000624404"/>
    </source>
</evidence>
<feature type="compositionally biased region" description="Low complexity" evidence="1">
    <location>
        <begin position="42"/>
        <end position="55"/>
    </location>
</feature>
<dbReference type="EMBL" id="CAJHIA010000008">
    <property type="protein sequence ID" value="CAD6442461.1"/>
    <property type="molecule type" value="Genomic_DNA"/>
</dbReference>
<sequence>MTTLFCATLPSLSVPSNSSINGSSQTSRLGPTTNDHLPSLPPTTQKTTQTPSLPQHHTPYSLFDKSTTVPLNQNATSSPVRISPGDFIEMTEQHLIVANYQKLNS</sequence>
<keyword evidence="3" id="KW-1185">Reference proteome</keyword>
<dbReference type="Proteomes" id="UP000624404">
    <property type="component" value="Unassembled WGS sequence"/>
</dbReference>
<feature type="region of interest" description="Disordered" evidence="1">
    <location>
        <begin position="10"/>
        <end position="83"/>
    </location>
</feature>
<reference evidence="2" key="1">
    <citation type="submission" date="2020-10" db="EMBL/GenBank/DDBJ databases">
        <authorList>
            <person name="Kusch S."/>
        </authorList>
    </citation>
    <scope>NUCLEOTIDE SEQUENCE</scope>
    <source>
        <strain evidence="2">SwB9</strain>
    </source>
</reference>
<evidence type="ECO:0000256" key="1">
    <source>
        <dbReference type="SAM" id="MobiDB-lite"/>
    </source>
</evidence>
<organism evidence="2 3">
    <name type="scientific">Sclerotinia trifoliorum</name>
    <dbReference type="NCBI Taxonomy" id="28548"/>
    <lineage>
        <taxon>Eukaryota</taxon>
        <taxon>Fungi</taxon>
        <taxon>Dikarya</taxon>
        <taxon>Ascomycota</taxon>
        <taxon>Pezizomycotina</taxon>
        <taxon>Leotiomycetes</taxon>
        <taxon>Helotiales</taxon>
        <taxon>Sclerotiniaceae</taxon>
        <taxon>Sclerotinia</taxon>
    </lineage>
</organism>
<dbReference type="OrthoDB" id="10264507at2759"/>
<proteinExistence type="predicted"/>
<name>A0A8H2VQH7_9HELO</name>
<accession>A0A8H2VQH7</accession>
<evidence type="ECO:0000313" key="2">
    <source>
        <dbReference type="EMBL" id="CAD6442461.1"/>
    </source>
</evidence>
<comment type="caution">
    <text evidence="2">The sequence shown here is derived from an EMBL/GenBank/DDBJ whole genome shotgun (WGS) entry which is preliminary data.</text>
</comment>
<gene>
    <name evidence="2" type="ORF">SCLTRI_LOCUS2252</name>
</gene>
<feature type="compositionally biased region" description="Low complexity" evidence="1">
    <location>
        <begin position="10"/>
        <end position="27"/>
    </location>
</feature>